<keyword evidence="1" id="KW-0812">Transmembrane</keyword>
<organism evidence="2 3">
    <name type="scientific">Castilleja foliolosa</name>
    <dbReference type="NCBI Taxonomy" id="1961234"/>
    <lineage>
        <taxon>Eukaryota</taxon>
        <taxon>Viridiplantae</taxon>
        <taxon>Streptophyta</taxon>
        <taxon>Embryophyta</taxon>
        <taxon>Tracheophyta</taxon>
        <taxon>Spermatophyta</taxon>
        <taxon>Magnoliopsida</taxon>
        <taxon>eudicotyledons</taxon>
        <taxon>Gunneridae</taxon>
        <taxon>Pentapetalae</taxon>
        <taxon>asterids</taxon>
        <taxon>lamiids</taxon>
        <taxon>Lamiales</taxon>
        <taxon>Orobanchaceae</taxon>
        <taxon>Pedicularideae</taxon>
        <taxon>Castillejinae</taxon>
        <taxon>Castilleja</taxon>
    </lineage>
</organism>
<dbReference type="EMBL" id="JAVIJP010000100">
    <property type="protein sequence ID" value="KAL3615103.1"/>
    <property type="molecule type" value="Genomic_DNA"/>
</dbReference>
<keyword evidence="1" id="KW-1133">Transmembrane helix</keyword>
<protein>
    <submittedName>
        <fullName evidence="2">Uncharacterized protein</fullName>
    </submittedName>
</protein>
<proteinExistence type="predicted"/>
<evidence type="ECO:0000313" key="3">
    <source>
        <dbReference type="Proteomes" id="UP001632038"/>
    </source>
</evidence>
<accession>A0ABD3BCJ6</accession>
<evidence type="ECO:0000313" key="2">
    <source>
        <dbReference type="EMBL" id="KAL3615103.1"/>
    </source>
</evidence>
<feature type="transmembrane region" description="Helical" evidence="1">
    <location>
        <begin position="97"/>
        <end position="121"/>
    </location>
</feature>
<name>A0ABD3BCJ6_9LAMI</name>
<comment type="caution">
    <text evidence="2">The sequence shown here is derived from an EMBL/GenBank/DDBJ whole genome shotgun (WGS) entry which is preliminary data.</text>
</comment>
<dbReference type="Proteomes" id="UP001632038">
    <property type="component" value="Unassembled WGS sequence"/>
</dbReference>
<reference evidence="3" key="1">
    <citation type="journal article" date="2024" name="IScience">
        <title>Strigolactones Initiate the Formation of Haustorium-like Structures in Castilleja.</title>
        <authorList>
            <person name="Buerger M."/>
            <person name="Peterson D."/>
            <person name="Chory J."/>
        </authorList>
    </citation>
    <scope>NUCLEOTIDE SEQUENCE [LARGE SCALE GENOMIC DNA]</scope>
</reference>
<keyword evidence="3" id="KW-1185">Reference proteome</keyword>
<keyword evidence="1" id="KW-0472">Membrane</keyword>
<dbReference type="AlphaFoldDB" id="A0ABD3BCJ6"/>
<evidence type="ECO:0000256" key="1">
    <source>
        <dbReference type="SAM" id="Phobius"/>
    </source>
</evidence>
<sequence length="159" mass="16640">MLLKSVFGCRPRISTTFLFGIADLGAGVVGVKADVPGTVPVDCGWVVEATLPTLFFVGVQAEVSGTMPVDSVLVVEASSATLLTTICPSFFKVKFSILVVAVIDLISCGTIFGSIVSACFFNMSSQLILRIASMLSLKKTVSVLPVGSSIVALTQYLVQ</sequence>
<feature type="transmembrane region" description="Helical" evidence="1">
    <location>
        <begin position="141"/>
        <end position="158"/>
    </location>
</feature>
<gene>
    <name evidence="2" type="ORF">CASFOL_040764</name>
</gene>